<comment type="caution">
    <text evidence="1">The sequence shown here is derived from an EMBL/GenBank/DDBJ whole genome shotgun (WGS) entry which is preliminary data.</text>
</comment>
<evidence type="ECO:0000313" key="1">
    <source>
        <dbReference type="EMBL" id="KAJ9081452.1"/>
    </source>
</evidence>
<gene>
    <name evidence="1" type="ORF">DSO57_1014536</name>
</gene>
<dbReference type="EMBL" id="QTSX02001476">
    <property type="protein sequence ID" value="KAJ9081452.1"/>
    <property type="molecule type" value="Genomic_DNA"/>
</dbReference>
<accession>A0ACC2U4R9</accession>
<organism evidence="1 2">
    <name type="scientific">Entomophthora muscae</name>
    <dbReference type="NCBI Taxonomy" id="34485"/>
    <lineage>
        <taxon>Eukaryota</taxon>
        <taxon>Fungi</taxon>
        <taxon>Fungi incertae sedis</taxon>
        <taxon>Zoopagomycota</taxon>
        <taxon>Entomophthoromycotina</taxon>
        <taxon>Entomophthoromycetes</taxon>
        <taxon>Entomophthorales</taxon>
        <taxon>Entomophthoraceae</taxon>
        <taxon>Entomophthora</taxon>
    </lineage>
</organism>
<sequence>MMGYYRQLIPNFANTSEPLVQTLCNFPFKTTARQQQAFETLKQKLKEAPILVYPGYNKCSSYIVRNAFATFPDNNKEILIVPGSGNPSPNLEFSPGPRNGLLVCNISSKLPLNGLGSSPEAISFANTGIKPRSSCLLFDHLNNASISNSKLSLPAHKMASYSQSDVTPSLGLSKITFDSNFNAVNYQQGSVVVLVNPDNRASPSGEVYNRQEPPPKLRS</sequence>
<name>A0ACC2U4R9_9FUNG</name>
<evidence type="ECO:0000313" key="2">
    <source>
        <dbReference type="Proteomes" id="UP001165960"/>
    </source>
</evidence>
<keyword evidence="2" id="KW-1185">Reference proteome</keyword>
<dbReference type="Proteomes" id="UP001165960">
    <property type="component" value="Unassembled WGS sequence"/>
</dbReference>
<protein>
    <submittedName>
        <fullName evidence="1">Uncharacterized protein</fullName>
    </submittedName>
</protein>
<reference evidence="1" key="1">
    <citation type="submission" date="2022-04" db="EMBL/GenBank/DDBJ databases">
        <title>Genome of the entomopathogenic fungus Entomophthora muscae.</title>
        <authorList>
            <person name="Elya C."/>
            <person name="Lovett B.R."/>
            <person name="Lee E."/>
            <person name="Macias A.M."/>
            <person name="Hajek A.E."/>
            <person name="De Bivort B.L."/>
            <person name="Kasson M.T."/>
            <person name="De Fine Licht H.H."/>
            <person name="Stajich J.E."/>
        </authorList>
    </citation>
    <scope>NUCLEOTIDE SEQUENCE</scope>
    <source>
        <strain evidence="1">Berkeley</strain>
    </source>
</reference>
<proteinExistence type="predicted"/>